<evidence type="ECO:0000313" key="3">
    <source>
        <dbReference type="Proteomes" id="UP000241222"/>
    </source>
</evidence>
<dbReference type="CDD" id="cd06259">
    <property type="entry name" value="YdcF-like"/>
    <property type="match status" value="1"/>
</dbReference>
<evidence type="ECO:0000313" key="2">
    <source>
        <dbReference type="EMBL" id="PSU35747.1"/>
    </source>
</evidence>
<evidence type="ECO:0000259" key="1">
    <source>
        <dbReference type="Pfam" id="PF02698"/>
    </source>
</evidence>
<comment type="caution">
    <text evidence="2">The sequence shown here is derived from an EMBL/GenBank/DDBJ whole genome shotgun (WGS) entry which is preliminary data.</text>
</comment>
<dbReference type="Proteomes" id="UP000241222">
    <property type="component" value="Unassembled WGS sequence"/>
</dbReference>
<dbReference type="GO" id="GO:0000270">
    <property type="term" value="P:peptidoglycan metabolic process"/>
    <property type="evidence" value="ECO:0007669"/>
    <property type="project" value="TreeGrafter"/>
</dbReference>
<proteinExistence type="predicted"/>
<accession>A0A2T3J370</accession>
<dbReference type="Gene3D" id="3.40.50.620">
    <property type="entry name" value="HUPs"/>
    <property type="match status" value="1"/>
</dbReference>
<reference evidence="2 3" key="1">
    <citation type="submission" date="2018-03" db="EMBL/GenBank/DDBJ databases">
        <title>Whole genome sequencing of Histamine producing bacteria.</title>
        <authorList>
            <person name="Butler K."/>
        </authorList>
    </citation>
    <scope>NUCLEOTIDE SEQUENCE [LARGE SCALE GENOMIC DNA]</scope>
    <source>
        <strain evidence="2 3">JCM 13586</strain>
    </source>
</reference>
<dbReference type="PANTHER" id="PTHR30336:SF4">
    <property type="entry name" value="ENVELOPE BIOGENESIS FACTOR ELYC"/>
    <property type="match status" value="1"/>
</dbReference>
<sequence length="337" mass="37713">MVERSMDDIKLALDAYNSHHRHNFSLNGKTVSNLDAVKHYLSNALRSATYDNKTDILMTMANVTSFQGDIDKAIDGYNQALVSASLQQQITLHSYLTLWHHHQGNQQHVAKHIDQLSHLTPLRAQALADVIAIIERNLNTPICYRQRPINFEPAKNTQHAIVALGYKLNSDGSIAKPLALRLEQTLKLATQSPNSLIIVTGGVETAGITEADQMKTWLVDNGVMANRMIKEDMAANTIENAQHSLAILQRNQIQHTTLVSASIHVHRSQILFETIQHSQKKTEREIQRSHIAFDHLAVNDGLSPECYPTGQTRINCYIDALRGYGLPAFQYESVSQV</sequence>
<dbReference type="InterPro" id="IPR003848">
    <property type="entry name" value="DUF218"/>
</dbReference>
<dbReference type="Pfam" id="PF02698">
    <property type="entry name" value="DUF218"/>
    <property type="match status" value="1"/>
</dbReference>
<dbReference type="PANTHER" id="PTHR30336">
    <property type="entry name" value="INNER MEMBRANE PROTEIN, PROBABLE PERMEASE"/>
    <property type="match status" value="1"/>
</dbReference>
<organism evidence="2 3">
    <name type="scientific">Photobacterium lutimaris</name>
    <dbReference type="NCBI Taxonomy" id="388278"/>
    <lineage>
        <taxon>Bacteria</taxon>
        <taxon>Pseudomonadati</taxon>
        <taxon>Pseudomonadota</taxon>
        <taxon>Gammaproteobacteria</taxon>
        <taxon>Vibrionales</taxon>
        <taxon>Vibrionaceae</taxon>
        <taxon>Photobacterium</taxon>
    </lineage>
</organism>
<feature type="domain" description="DUF218" evidence="1">
    <location>
        <begin position="160"/>
        <end position="275"/>
    </location>
</feature>
<name>A0A2T3J370_9GAMM</name>
<dbReference type="InterPro" id="IPR051599">
    <property type="entry name" value="Cell_Envelope_Assoc"/>
</dbReference>
<dbReference type="AlphaFoldDB" id="A0A2T3J370"/>
<dbReference type="InterPro" id="IPR014729">
    <property type="entry name" value="Rossmann-like_a/b/a_fold"/>
</dbReference>
<dbReference type="GO" id="GO:0005886">
    <property type="term" value="C:plasma membrane"/>
    <property type="evidence" value="ECO:0007669"/>
    <property type="project" value="TreeGrafter"/>
</dbReference>
<protein>
    <recommendedName>
        <fullName evidence="1">DUF218 domain-containing protein</fullName>
    </recommendedName>
</protein>
<keyword evidence="3" id="KW-1185">Reference proteome</keyword>
<dbReference type="GO" id="GO:0043164">
    <property type="term" value="P:Gram-negative-bacterium-type cell wall biogenesis"/>
    <property type="evidence" value="ECO:0007669"/>
    <property type="project" value="TreeGrafter"/>
</dbReference>
<dbReference type="OrthoDB" id="3289889at2"/>
<dbReference type="RefSeq" id="WP_107347102.1">
    <property type="nucleotide sequence ID" value="NZ_SNZO01000001.1"/>
</dbReference>
<gene>
    <name evidence="2" type="ORF">C9I99_01650</name>
</gene>
<dbReference type="EMBL" id="PYMH01000001">
    <property type="protein sequence ID" value="PSU35747.1"/>
    <property type="molecule type" value="Genomic_DNA"/>
</dbReference>